<dbReference type="AlphaFoldDB" id="A0A931CA08"/>
<comment type="caution">
    <text evidence="5">The sequence shown here is derived from an EMBL/GenBank/DDBJ whole genome shotgun (WGS) entry which is preliminary data.</text>
</comment>
<dbReference type="InterPro" id="IPR010982">
    <property type="entry name" value="Lambda_DNA-bd_dom_sf"/>
</dbReference>
<dbReference type="Proteomes" id="UP000598146">
    <property type="component" value="Unassembled WGS sequence"/>
</dbReference>
<evidence type="ECO:0000256" key="2">
    <source>
        <dbReference type="ARBA" id="ARBA00023125"/>
    </source>
</evidence>
<keyword evidence="2 5" id="KW-0238">DNA-binding</keyword>
<evidence type="ECO:0000259" key="4">
    <source>
        <dbReference type="PROSITE" id="PS50932"/>
    </source>
</evidence>
<dbReference type="SUPFAM" id="SSF47413">
    <property type="entry name" value="lambda repressor-like DNA-binding domains"/>
    <property type="match status" value="1"/>
</dbReference>
<dbReference type="Gene3D" id="1.10.260.40">
    <property type="entry name" value="lambda repressor-like DNA-binding domains"/>
    <property type="match status" value="1"/>
</dbReference>
<gene>
    <name evidence="5" type="ORF">I4J89_25980</name>
</gene>
<accession>A0A931CA08</accession>
<feature type="domain" description="HTH lacI-type" evidence="4">
    <location>
        <begin position="1"/>
        <end position="53"/>
    </location>
</feature>
<dbReference type="SUPFAM" id="SSF53822">
    <property type="entry name" value="Periplasmic binding protein-like I"/>
    <property type="match status" value="1"/>
</dbReference>
<dbReference type="EMBL" id="JADQTO010000013">
    <property type="protein sequence ID" value="MBG0564904.1"/>
    <property type="molecule type" value="Genomic_DNA"/>
</dbReference>
<dbReference type="GO" id="GO:0000976">
    <property type="term" value="F:transcription cis-regulatory region binding"/>
    <property type="evidence" value="ECO:0007669"/>
    <property type="project" value="TreeGrafter"/>
</dbReference>
<dbReference type="InterPro" id="IPR000843">
    <property type="entry name" value="HTH_LacI"/>
</dbReference>
<dbReference type="Pfam" id="PF00532">
    <property type="entry name" value="Peripla_BP_1"/>
    <property type="match status" value="1"/>
</dbReference>
<dbReference type="PANTHER" id="PTHR30146:SF153">
    <property type="entry name" value="LACTOSE OPERON REPRESSOR"/>
    <property type="match status" value="1"/>
</dbReference>
<dbReference type="PANTHER" id="PTHR30146">
    <property type="entry name" value="LACI-RELATED TRANSCRIPTIONAL REPRESSOR"/>
    <property type="match status" value="1"/>
</dbReference>
<evidence type="ECO:0000313" key="5">
    <source>
        <dbReference type="EMBL" id="MBG0564904.1"/>
    </source>
</evidence>
<dbReference type="Pfam" id="PF00356">
    <property type="entry name" value="LacI"/>
    <property type="match status" value="1"/>
</dbReference>
<organism evidence="5 6">
    <name type="scientific">Actinoplanes aureus</name>
    <dbReference type="NCBI Taxonomy" id="2792083"/>
    <lineage>
        <taxon>Bacteria</taxon>
        <taxon>Bacillati</taxon>
        <taxon>Actinomycetota</taxon>
        <taxon>Actinomycetes</taxon>
        <taxon>Micromonosporales</taxon>
        <taxon>Micromonosporaceae</taxon>
        <taxon>Actinoplanes</taxon>
    </lineage>
</organism>
<keyword evidence="6" id="KW-1185">Reference proteome</keyword>
<keyword evidence="3" id="KW-0804">Transcription</keyword>
<sequence>MRDVAARAGVSIKTVSNVLNDYPYIKESTRAKVLTAIDQLGYRMNISARNLRAGRTGIIALVVPELSLPYFAQLSDAIIEAAAIKGWTVIVEQTGGVRERELDMLSGARRHLVDGVIFSPLALGPGETDHLHVDFPLVLLGERMSNGPVDHVTISNVQAARAATQHLLDLGRHRIAAIGANGVAGAATTRFDGYLAAIESAGLERDDTLIPVVGLSWHRTAGAEAMQELLDSGTPIDAVFGFNDTLALGAMHVLLRSGRRIPEDVAVIGFDNIEETRFSMPSLSSVEPGQKQIARTAVDLLAERIGGGAEEYREIYADFTLEIRESTIGRQEDA</sequence>
<keyword evidence="1" id="KW-0805">Transcription regulation</keyword>
<evidence type="ECO:0000313" key="6">
    <source>
        <dbReference type="Proteomes" id="UP000598146"/>
    </source>
</evidence>
<protein>
    <submittedName>
        <fullName evidence="5">LacI family DNA-binding transcriptional regulator</fullName>
    </submittedName>
</protein>
<dbReference type="InterPro" id="IPR028082">
    <property type="entry name" value="Peripla_BP_I"/>
</dbReference>
<name>A0A931CA08_9ACTN</name>
<dbReference type="SMART" id="SM00354">
    <property type="entry name" value="HTH_LACI"/>
    <property type="match status" value="1"/>
</dbReference>
<reference evidence="5" key="1">
    <citation type="submission" date="2020-11" db="EMBL/GenBank/DDBJ databases">
        <title>Isolation and identification of active actinomycetes.</title>
        <authorList>
            <person name="Sun X."/>
        </authorList>
    </citation>
    <scope>NUCLEOTIDE SEQUENCE</scope>
    <source>
        <strain evidence="5">NEAU-A11</strain>
    </source>
</reference>
<dbReference type="PROSITE" id="PS00356">
    <property type="entry name" value="HTH_LACI_1"/>
    <property type="match status" value="1"/>
</dbReference>
<dbReference type="PROSITE" id="PS50932">
    <property type="entry name" value="HTH_LACI_2"/>
    <property type="match status" value="1"/>
</dbReference>
<dbReference type="CDD" id="cd06267">
    <property type="entry name" value="PBP1_LacI_sugar_binding-like"/>
    <property type="match status" value="1"/>
</dbReference>
<dbReference type="CDD" id="cd01392">
    <property type="entry name" value="HTH_LacI"/>
    <property type="match status" value="1"/>
</dbReference>
<dbReference type="InterPro" id="IPR001761">
    <property type="entry name" value="Peripla_BP/Lac1_sug-bd_dom"/>
</dbReference>
<proteinExistence type="predicted"/>
<evidence type="ECO:0000256" key="3">
    <source>
        <dbReference type="ARBA" id="ARBA00023163"/>
    </source>
</evidence>
<evidence type="ECO:0000256" key="1">
    <source>
        <dbReference type="ARBA" id="ARBA00023015"/>
    </source>
</evidence>
<dbReference type="Gene3D" id="3.40.50.2300">
    <property type="match status" value="2"/>
</dbReference>
<dbReference type="GO" id="GO:0003700">
    <property type="term" value="F:DNA-binding transcription factor activity"/>
    <property type="evidence" value="ECO:0007669"/>
    <property type="project" value="TreeGrafter"/>
</dbReference>